<feature type="transmembrane region" description="Helical" evidence="6">
    <location>
        <begin position="103"/>
        <end position="122"/>
    </location>
</feature>
<evidence type="ECO:0000256" key="6">
    <source>
        <dbReference type="SAM" id="Phobius"/>
    </source>
</evidence>
<name>A0ABV3L4S6_9RHOB</name>
<comment type="subcellular location">
    <subcellularLocation>
        <location evidence="1">Cell membrane</location>
        <topology evidence="1">Multi-pass membrane protein</topology>
    </subcellularLocation>
</comment>
<keyword evidence="5 6" id="KW-0472">Membrane</keyword>
<gene>
    <name evidence="7" type="primary">lptF</name>
    <name evidence="7" type="ORF">AB0T83_01150</name>
</gene>
<proteinExistence type="predicted"/>
<evidence type="ECO:0000256" key="2">
    <source>
        <dbReference type="ARBA" id="ARBA00022475"/>
    </source>
</evidence>
<dbReference type="InterPro" id="IPR005495">
    <property type="entry name" value="LptG/LptF_permease"/>
</dbReference>
<feature type="transmembrane region" description="Helical" evidence="6">
    <location>
        <begin position="311"/>
        <end position="329"/>
    </location>
</feature>
<organism evidence="7 8">
    <name type="scientific">Meridianimarinicoccus marinus</name>
    <dbReference type="NCBI Taxonomy" id="3231483"/>
    <lineage>
        <taxon>Bacteria</taxon>
        <taxon>Pseudomonadati</taxon>
        <taxon>Pseudomonadota</taxon>
        <taxon>Alphaproteobacteria</taxon>
        <taxon>Rhodobacterales</taxon>
        <taxon>Paracoccaceae</taxon>
        <taxon>Meridianimarinicoccus</taxon>
    </lineage>
</organism>
<dbReference type="PANTHER" id="PTHR33529">
    <property type="entry name" value="SLR0882 PROTEIN-RELATED"/>
    <property type="match status" value="1"/>
</dbReference>
<evidence type="ECO:0000256" key="5">
    <source>
        <dbReference type="ARBA" id="ARBA00023136"/>
    </source>
</evidence>
<feature type="transmembrane region" description="Helical" evidence="6">
    <location>
        <begin position="12"/>
        <end position="29"/>
    </location>
</feature>
<keyword evidence="2" id="KW-1003">Cell membrane</keyword>
<dbReference type="PANTHER" id="PTHR33529:SF6">
    <property type="entry name" value="YJGP_YJGQ FAMILY PERMEASE"/>
    <property type="match status" value="1"/>
</dbReference>
<protein>
    <submittedName>
        <fullName evidence="7">LPS export ABC transporter permease LptF</fullName>
    </submittedName>
</protein>
<sequence>MGRFDRYILSQLMRVFGFFALVLVGIYWVNRAVILLDRYLAEGQGGGLVLQLTLLSVPGIMLIVLPVAGFVAAAYTTNRLHADSELVVVQATGYSAFRLVRPYAIFGVIVLLLMSLLAHLVVPAAARELNRLEAQLADAISARLLVPGTFQSPTRGVTVYVRDISQDGTLEGLLVTDRREPARETTYSAHQALLVRHEDGPRLVMFDGMAQTLTHSTGRLATTVFDDFTVAIGDLATAPAQRRLDQRQLSTMTLLNPTPEIEAQTRRNAAYLQREAHLRITQALLSATAAVVGFAALMLGGFSRFGLWRQVAFAIVLVVLVKLVDNAAIDIAKTDPSKWPLVYVPCLMAAVLCLMLLAVADSTLGARLRRRRRA</sequence>
<feature type="transmembrane region" description="Helical" evidence="6">
    <location>
        <begin position="49"/>
        <end position="75"/>
    </location>
</feature>
<evidence type="ECO:0000313" key="7">
    <source>
        <dbReference type="EMBL" id="MEV8465388.1"/>
    </source>
</evidence>
<dbReference type="Proteomes" id="UP001553161">
    <property type="component" value="Unassembled WGS sequence"/>
</dbReference>
<keyword evidence="3 6" id="KW-0812">Transmembrane</keyword>
<reference evidence="7 8" key="1">
    <citation type="submission" date="2024-07" db="EMBL/GenBank/DDBJ databases">
        <authorList>
            <person name="Kang M."/>
        </authorList>
    </citation>
    <scope>NUCLEOTIDE SEQUENCE [LARGE SCALE GENOMIC DNA]</scope>
    <source>
        <strain evidence="7 8">DFM31</strain>
    </source>
</reference>
<feature type="transmembrane region" description="Helical" evidence="6">
    <location>
        <begin position="280"/>
        <end position="299"/>
    </location>
</feature>
<keyword evidence="4 6" id="KW-1133">Transmembrane helix</keyword>
<dbReference type="RefSeq" id="WP_366190828.1">
    <property type="nucleotide sequence ID" value="NZ_JBFBVU010000001.1"/>
</dbReference>
<feature type="transmembrane region" description="Helical" evidence="6">
    <location>
        <begin position="341"/>
        <end position="364"/>
    </location>
</feature>
<dbReference type="EMBL" id="JBFBVU010000001">
    <property type="protein sequence ID" value="MEV8465388.1"/>
    <property type="molecule type" value="Genomic_DNA"/>
</dbReference>
<evidence type="ECO:0000256" key="4">
    <source>
        <dbReference type="ARBA" id="ARBA00022989"/>
    </source>
</evidence>
<dbReference type="InterPro" id="IPR030922">
    <property type="entry name" value="LptF"/>
</dbReference>
<comment type="caution">
    <text evidence="7">The sequence shown here is derived from an EMBL/GenBank/DDBJ whole genome shotgun (WGS) entry which is preliminary data.</text>
</comment>
<dbReference type="NCBIfam" id="TIGR04407">
    <property type="entry name" value="LptF_YjgP"/>
    <property type="match status" value="1"/>
</dbReference>
<evidence type="ECO:0000256" key="3">
    <source>
        <dbReference type="ARBA" id="ARBA00022692"/>
    </source>
</evidence>
<accession>A0ABV3L4S6</accession>
<dbReference type="Pfam" id="PF03739">
    <property type="entry name" value="LptF_LptG"/>
    <property type="match status" value="1"/>
</dbReference>
<keyword evidence="8" id="KW-1185">Reference proteome</keyword>
<evidence type="ECO:0000313" key="8">
    <source>
        <dbReference type="Proteomes" id="UP001553161"/>
    </source>
</evidence>
<evidence type="ECO:0000256" key="1">
    <source>
        <dbReference type="ARBA" id="ARBA00004651"/>
    </source>
</evidence>